<dbReference type="InterPro" id="IPR002347">
    <property type="entry name" value="SDR_fam"/>
</dbReference>
<dbReference type="InterPro" id="IPR052184">
    <property type="entry name" value="SDR_enzymes"/>
</dbReference>
<protein>
    <submittedName>
        <fullName evidence="1">Uncharacterized protein</fullName>
    </submittedName>
</protein>
<reference evidence="2" key="1">
    <citation type="journal article" date="2016" name="Nat. Commun.">
        <title>The Gonium pectorale genome demonstrates co-option of cell cycle regulation during the evolution of multicellularity.</title>
        <authorList>
            <person name="Hanschen E.R."/>
            <person name="Marriage T.N."/>
            <person name="Ferris P.J."/>
            <person name="Hamaji T."/>
            <person name="Toyoda A."/>
            <person name="Fujiyama A."/>
            <person name="Neme R."/>
            <person name="Noguchi H."/>
            <person name="Minakuchi Y."/>
            <person name="Suzuki M."/>
            <person name="Kawai-Toyooka H."/>
            <person name="Smith D.R."/>
            <person name="Sparks H."/>
            <person name="Anderson J."/>
            <person name="Bakaric R."/>
            <person name="Luria V."/>
            <person name="Karger A."/>
            <person name="Kirschner M.W."/>
            <person name="Durand P.M."/>
            <person name="Michod R.E."/>
            <person name="Nozaki H."/>
            <person name="Olson B.J."/>
        </authorList>
    </citation>
    <scope>NUCLEOTIDE SEQUENCE [LARGE SCALE GENOMIC DNA]</scope>
    <source>
        <strain evidence="2">NIES-2863</strain>
    </source>
</reference>
<dbReference type="Proteomes" id="UP000075714">
    <property type="component" value="Unassembled WGS sequence"/>
</dbReference>
<name>A0A150FWG2_GONPE</name>
<comment type="caution">
    <text evidence="1">The sequence shown here is derived from an EMBL/GenBank/DDBJ whole genome shotgun (WGS) entry which is preliminary data.</text>
</comment>
<dbReference type="OrthoDB" id="5296at2759"/>
<evidence type="ECO:0000313" key="1">
    <source>
        <dbReference type="EMBL" id="KXZ41370.1"/>
    </source>
</evidence>
<accession>A0A150FWG2</accession>
<dbReference type="PANTHER" id="PTHR45458">
    <property type="entry name" value="SHORT-CHAIN DEHYDROGENASE/REDUCTASE SDR"/>
    <property type="match status" value="1"/>
</dbReference>
<dbReference type="Gene3D" id="3.40.50.720">
    <property type="entry name" value="NAD(P)-binding Rossmann-like Domain"/>
    <property type="match status" value="1"/>
</dbReference>
<gene>
    <name evidence="1" type="ORF">GPECTOR_516g492</name>
</gene>
<evidence type="ECO:0000313" key="2">
    <source>
        <dbReference type="Proteomes" id="UP000075714"/>
    </source>
</evidence>
<dbReference type="Pfam" id="PF00106">
    <property type="entry name" value="adh_short"/>
    <property type="match status" value="1"/>
</dbReference>
<dbReference type="InterPro" id="IPR036291">
    <property type="entry name" value="NAD(P)-bd_dom_sf"/>
</dbReference>
<dbReference type="PANTHER" id="PTHR45458:SF1">
    <property type="entry name" value="SHORT CHAIN DEHYDROGENASE"/>
    <property type="match status" value="1"/>
</dbReference>
<proteinExistence type="predicted"/>
<keyword evidence="2" id="KW-1185">Reference proteome</keyword>
<dbReference type="EMBL" id="LSYV01000513">
    <property type="protein sequence ID" value="KXZ41370.1"/>
    <property type="molecule type" value="Genomic_DNA"/>
</dbReference>
<sequence>MSKAAVNMLGMTLAVDLKPQGVAVGLLHPGFVATDMTAKYHGMDGVIGPEQSADDLVRIMTTQLSMETTGTFWHRNGSVLPW</sequence>
<organism evidence="1 2">
    <name type="scientific">Gonium pectorale</name>
    <name type="common">Green alga</name>
    <dbReference type="NCBI Taxonomy" id="33097"/>
    <lineage>
        <taxon>Eukaryota</taxon>
        <taxon>Viridiplantae</taxon>
        <taxon>Chlorophyta</taxon>
        <taxon>core chlorophytes</taxon>
        <taxon>Chlorophyceae</taxon>
        <taxon>CS clade</taxon>
        <taxon>Chlamydomonadales</taxon>
        <taxon>Volvocaceae</taxon>
        <taxon>Gonium</taxon>
    </lineage>
</organism>
<dbReference type="SUPFAM" id="SSF51735">
    <property type="entry name" value="NAD(P)-binding Rossmann-fold domains"/>
    <property type="match status" value="1"/>
</dbReference>
<dbReference type="GO" id="GO:0016616">
    <property type="term" value="F:oxidoreductase activity, acting on the CH-OH group of donors, NAD or NADP as acceptor"/>
    <property type="evidence" value="ECO:0007669"/>
    <property type="project" value="TreeGrafter"/>
</dbReference>
<dbReference type="AlphaFoldDB" id="A0A150FWG2"/>